<gene>
    <name evidence="1" type="primary">AIM41</name>
    <name evidence="2" type="ORF">SCHPADRAFT_899779</name>
</gene>
<dbReference type="PANTHER" id="PTHR28055:SF1">
    <property type="entry name" value="ALTERED INHERITANCE OF MITOCHONDRIA PROTEIN 41, MITOCHONDRIAL"/>
    <property type="match status" value="1"/>
</dbReference>
<dbReference type="Pfam" id="PF09424">
    <property type="entry name" value="YqeY"/>
    <property type="match status" value="1"/>
</dbReference>
<dbReference type="STRING" id="27342.A0A0H2SMP5"/>
<dbReference type="SUPFAM" id="SSF89095">
    <property type="entry name" value="GatB/YqeY motif"/>
    <property type="match status" value="1"/>
</dbReference>
<sequence>MAARSILRLSTRFPQRTNLRPSRMVSNPMSTSASPEVVSLRKRLTSELKNAMKAKDTMRSTVLRSVLSDVYAADKMLSGPIPDSSIVSILRKSVSRRVESATQFTSASRQDLADTEQREAAVLSDFIPGSMTSAQVDDVLARILTEQQQQQAPGTDFLSSNPKRAMGTIFKAFYSQVDKSLVDSQMIKEKVEALVSSKAST</sequence>
<dbReference type="EMBL" id="KQ085895">
    <property type="protein sequence ID" value="KLO18381.1"/>
    <property type="molecule type" value="Genomic_DNA"/>
</dbReference>
<comment type="similarity">
    <text evidence="1">Belongs to the AIM41 family.</text>
</comment>
<protein>
    <recommendedName>
        <fullName evidence="1">Altered inheritance of mitochondria protein 41</fullName>
    </recommendedName>
</protein>
<accession>A0A0H2SMP5</accession>
<dbReference type="Gene3D" id="1.10.1510.10">
    <property type="entry name" value="Uncharacterised protein YqeY/AIM41 PF09424, N-terminal domain"/>
    <property type="match status" value="1"/>
</dbReference>
<organism evidence="2 3">
    <name type="scientific">Schizopora paradoxa</name>
    <dbReference type="NCBI Taxonomy" id="27342"/>
    <lineage>
        <taxon>Eukaryota</taxon>
        <taxon>Fungi</taxon>
        <taxon>Dikarya</taxon>
        <taxon>Basidiomycota</taxon>
        <taxon>Agaricomycotina</taxon>
        <taxon>Agaricomycetes</taxon>
        <taxon>Hymenochaetales</taxon>
        <taxon>Schizoporaceae</taxon>
        <taxon>Schizopora</taxon>
    </lineage>
</organism>
<keyword evidence="1" id="KW-0496">Mitochondrion</keyword>
<dbReference type="GO" id="GO:0005739">
    <property type="term" value="C:mitochondrion"/>
    <property type="evidence" value="ECO:0007669"/>
    <property type="project" value="UniProtKB-SubCell"/>
</dbReference>
<proteinExistence type="inferred from homology"/>
<dbReference type="Proteomes" id="UP000053477">
    <property type="component" value="Unassembled WGS sequence"/>
</dbReference>
<dbReference type="InParanoid" id="A0A0H2SMP5"/>
<dbReference type="AlphaFoldDB" id="A0A0H2SMP5"/>
<dbReference type="PANTHER" id="PTHR28055">
    <property type="entry name" value="ALTERED INHERITANCE OF MITOCHONDRIA PROTEIN 41, MITOCHONDRIAL"/>
    <property type="match status" value="1"/>
</dbReference>
<reference evidence="2 3" key="1">
    <citation type="submission" date="2015-04" db="EMBL/GenBank/DDBJ databases">
        <title>Complete genome sequence of Schizopora paradoxa KUC8140, a cosmopolitan wood degrader in East Asia.</title>
        <authorList>
            <consortium name="DOE Joint Genome Institute"/>
            <person name="Min B."/>
            <person name="Park H."/>
            <person name="Jang Y."/>
            <person name="Kim J.-J."/>
            <person name="Kim K.H."/>
            <person name="Pangilinan J."/>
            <person name="Lipzen A."/>
            <person name="Riley R."/>
            <person name="Grigoriev I.V."/>
            <person name="Spatafora J.W."/>
            <person name="Choi I.-G."/>
        </authorList>
    </citation>
    <scope>NUCLEOTIDE SEQUENCE [LARGE SCALE GENOMIC DNA]</scope>
    <source>
        <strain evidence="2 3">KUC8140</strain>
    </source>
</reference>
<dbReference type="InterPro" id="IPR019004">
    <property type="entry name" value="YqeY/Aim41"/>
</dbReference>
<keyword evidence="3" id="KW-1185">Reference proteome</keyword>
<dbReference type="GO" id="GO:0016884">
    <property type="term" value="F:carbon-nitrogen ligase activity, with glutamine as amido-N-donor"/>
    <property type="evidence" value="ECO:0007669"/>
    <property type="project" value="UniProtKB-UniRule"/>
</dbReference>
<dbReference type="OrthoDB" id="538640at2759"/>
<evidence type="ECO:0000256" key="1">
    <source>
        <dbReference type="RuleBase" id="RU365099"/>
    </source>
</evidence>
<evidence type="ECO:0000313" key="2">
    <source>
        <dbReference type="EMBL" id="KLO18381.1"/>
    </source>
</evidence>
<evidence type="ECO:0000313" key="3">
    <source>
        <dbReference type="Proteomes" id="UP000053477"/>
    </source>
</evidence>
<name>A0A0H2SMP5_9AGAM</name>
<dbReference type="InterPro" id="IPR042184">
    <property type="entry name" value="YqeY/Aim41_N"/>
</dbReference>
<comment type="subcellular location">
    <subcellularLocation>
        <location evidence="1">Mitochondrion</location>
    </subcellularLocation>
</comment>
<dbReference type="InterPro" id="IPR003789">
    <property type="entry name" value="Asn/Gln_tRNA_amidoTrase-B-like"/>
</dbReference>